<gene>
    <name evidence="1" type="ORF">NEICINOT_04051</name>
</gene>
<dbReference type="STRING" id="546262.NEICINOT_04051"/>
<evidence type="ECO:0000313" key="2">
    <source>
        <dbReference type="Proteomes" id="UP000003294"/>
    </source>
</evidence>
<accession>D0W316</accession>
<organism evidence="1 2">
    <name type="scientific">Neisseria cinerea ATCC 14685</name>
    <dbReference type="NCBI Taxonomy" id="546262"/>
    <lineage>
        <taxon>Bacteria</taxon>
        <taxon>Pseudomonadati</taxon>
        <taxon>Pseudomonadota</taxon>
        <taxon>Betaproteobacteria</taxon>
        <taxon>Neisseriales</taxon>
        <taxon>Neisseriaceae</taxon>
        <taxon>Neisseria</taxon>
    </lineage>
</organism>
<dbReference type="EMBL" id="ACDY02000005">
    <property type="protein sequence ID" value="EEZ71813.1"/>
    <property type="molecule type" value="Genomic_DNA"/>
</dbReference>
<comment type="caution">
    <text evidence="1">The sequence shown here is derived from an EMBL/GenBank/DDBJ whole genome shotgun (WGS) entry which is preliminary data.</text>
</comment>
<evidence type="ECO:0000313" key="1">
    <source>
        <dbReference type="EMBL" id="EEZ71813.1"/>
    </source>
</evidence>
<dbReference type="AlphaFoldDB" id="D0W316"/>
<dbReference type="Proteomes" id="UP000003294">
    <property type="component" value="Unassembled WGS sequence"/>
</dbReference>
<sequence length="49" mass="5483">MDNALPFTGKTAACRRWRASAVQPCKLYRHTAIPSATSSFKRIFNQNAV</sequence>
<reference evidence="1 2" key="1">
    <citation type="submission" date="2009-10" db="EMBL/GenBank/DDBJ databases">
        <authorList>
            <person name="Weinstock G."/>
            <person name="Sodergren E."/>
            <person name="Clifton S."/>
            <person name="Fulton L."/>
            <person name="Fulton B."/>
            <person name="Courtney L."/>
            <person name="Fronick C."/>
            <person name="Harrison M."/>
            <person name="Strong C."/>
            <person name="Farmer C."/>
            <person name="Delahaunty K."/>
            <person name="Markovic C."/>
            <person name="Hall O."/>
            <person name="Minx P."/>
            <person name="Tomlinson C."/>
            <person name="Mitreva M."/>
            <person name="Nelson J."/>
            <person name="Hou S."/>
            <person name="Wollam A."/>
            <person name="Pepin K.H."/>
            <person name="Johnson M."/>
            <person name="Bhonagiri V."/>
            <person name="Nash W.E."/>
            <person name="Warren W."/>
            <person name="Chinwalla A."/>
            <person name="Mardis E.R."/>
            <person name="Wilson R.K."/>
        </authorList>
    </citation>
    <scope>NUCLEOTIDE SEQUENCE [LARGE SCALE GENOMIC DNA]</scope>
    <source>
        <strain evidence="1 2">ATCC 14685</strain>
    </source>
</reference>
<proteinExistence type="predicted"/>
<protein>
    <submittedName>
        <fullName evidence="1">Uncharacterized protein</fullName>
    </submittedName>
</protein>
<name>D0W316_NEICI</name>